<dbReference type="Proteomes" id="UP000629963">
    <property type="component" value="Unassembled WGS sequence"/>
</dbReference>
<keyword evidence="1" id="KW-0472">Membrane</keyword>
<feature type="transmembrane region" description="Helical" evidence="1">
    <location>
        <begin position="137"/>
        <end position="154"/>
    </location>
</feature>
<proteinExistence type="predicted"/>
<evidence type="ECO:0000313" key="2">
    <source>
        <dbReference type="EMBL" id="MBC5842074.1"/>
    </source>
</evidence>
<feature type="transmembrane region" description="Helical" evidence="1">
    <location>
        <begin position="9"/>
        <end position="29"/>
    </location>
</feature>
<feature type="transmembrane region" description="Helical" evidence="1">
    <location>
        <begin position="49"/>
        <end position="68"/>
    </location>
</feature>
<sequence>MDIKTFWNIILKGIGLWLLLNCLYIFPQIAVTLFTSQFIKGWNTAIPELVFGIIALFAYVLIACLFLFKTSSLLSKLGLEKHFTENRIDTTVSKNTVLKIIVILIGGTTFIDSFPNLIREIFQFIQQKELIGNYPNLAWLIFHFIKTLIGYLLMTNSKVLVKFIDKQKVK</sequence>
<reference evidence="2 3" key="1">
    <citation type="submission" date="2020-08" db="EMBL/GenBank/DDBJ databases">
        <title>Description of novel Flavobacterium F-380 isolate.</title>
        <authorList>
            <person name="Saticioglu I.B."/>
            <person name="Duman M."/>
            <person name="Altun S."/>
        </authorList>
    </citation>
    <scope>NUCLEOTIDE SEQUENCE [LARGE SCALE GENOMIC DNA]</scope>
    <source>
        <strain evidence="2 3">F-380</strain>
    </source>
</reference>
<protein>
    <submittedName>
        <fullName evidence="2">Uncharacterized protein</fullName>
    </submittedName>
</protein>
<dbReference type="RefSeq" id="WP_187010575.1">
    <property type="nucleotide sequence ID" value="NZ_JACRUI010000004.1"/>
</dbReference>
<keyword evidence="1" id="KW-1133">Transmembrane helix</keyword>
<gene>
    <name evidence="2" type="ORF">H8R23_11705</name>
</gene>
<comment type="caution">
    <text evidence="2">The sequence shown here is derived from an EMBL/GenBank/DDBJ whole genome shotgun (WGS) entry which is preliminary data.</text>
</comment>
<dbReference type="EMBL" id="JACRUJ010000004">
    <property type="protein sequence ID" value="MBC5842074.1"/>
    <property type="molecule type" value="Genomic_DNA"/>
</dbReference>
<accession>A0ABR7J973</accession>
<keyword evidence="3" id="KW-1185">Reference proteome</keyword>
<keyword evidence="1" id="KW-0812">Transmembrane</keyword>
<name>A0ABR7J973_9FLAO</name>
<feature type="transmembrane region" description="Helical" evidence="1">
    <location>
        <begin position="97"/>
        <end position="117"/>
    </location>
</feature>
<organism evidence="2 3">
    <name type="scientific">Flavobacterium kayseriense</name>
    <dbReference type="NCBI Taxonomy" id="2764714"/>
    <lineage>
        <taxon>Bacteria</taxon>
        <taxon>Pseudomonadati</taxon>
        <taxon>Bacteroidota</taxon>
        <taxon>Flavobacteriia</taxon>
        <taxon>Flavobacteriales</taxon>
        <taxon>Flavobacteriaceae</taxon>
        <taxon>Flavobacterium</taxon>
    </lineage>
</organism>
<evidence type="ECO:0000256" key="1">
    <source>
        <dbReference type="SAM" id="Phobius"/>
    </source>
</evidence>
<evidence type="ECO:0000313" key="3">
    <source>
        <dbReference type="Proteomes" id="UP000629963"/>
    </source>
</evidence>